<dbReference type="Proteomes" id="UP000654918">
    <property type="component" value="Unassembled WGS sequence"/>
</dbReference>
<reference evidence="1" key="1">
    <citation type="journal article" date="2020" name="Phytopathology">
        <title>Genome Sequence Resources of Colletotrichum truncatum, C. plurivorum, C. musicola, and C. sojae: Four Species Pathogenic to Soybean (Glycine max).</title>
        <authorList>
            <person name="Rogerio F."/>
            <person name="Boufleur T.R."/>
            <person name="Ciampi-Guillardi M."/>
            <person name="Sukno S.A."/>
            <person name="Thon M.R."/>
            <person name="Massola Junior N.S."/>
            <person name="Baroncelli R."/>
        </authorList>
    </citation>
    <scope>NUCLEOTIDE SEQUENCE</scope>
    <source>
        <strain evidence="1">LFN00145</strain>
    </source>
</reference>
<dbReference type="EMBL" id="WIGO01000341">
    <property type="protein sequence ID" value="KAF6816179.1"/>
    <property type="molecule type" value="Genomic_DNA"/>
</dbReference>
<keyword evidence="1" id="KW-0238">DNA-binding</keyword>
<evidence type="ECO:0000313" key="1">
    <source>
        <dbReference type="EMBL" id="KAF6816179.1"/>
    </source>
</evidence>
<dbReference type="GO" id="GO:0003677">
    <property type="term" value="F:DNA binding"/>
    <property type="evidence" value="ECO:0007669"/>
    <property type="project" value="UniProtKB-KW"/>
</dbReference>
<keyword evidence="2" id="KW-1185">Reference proteome</keyword>
<proteinExistence type="predicted"/>
<name>A0A8H6JMZ6_9PEZI</name>
<gene>
    <name evidence="1" type="ORF">CPLU01_13924</name>
</gene>
<organism evidence="1 2">
    <name type="scientific">Colletotrichum plurivorum</name>
    <dbReference type="NCBI Taxonomy" id="2175906"/>
    <lineage>
        <taxon>Eukaryota</taxon>
        <taxon>Fungi</taxon>
        <taxon>Dikarya</taxon>
        <taxon>Ascomycota</taxon>
        <taxon>Pezizomycotina</taxon>
        <taxon>Sordariomycetes</taxon>
        <taxon>Hypocreomycetidae</taxon>
        <taxon>Glomerellales</taxon>
        <taxon>Glomerellaceae</taxon>
        <taxon>Colletotrichum</taxon>
        <taxon>Colletotrichum orchidearum species complex</taxon>
    </lineage>
</organism>
<comment type="caution">
    <text evidence="1">The sequence shown here is derived from an EMBL/GenBank/DDBJ whole genome shotgun (WGS) entry which is preliminary data.</text>
</comment>
<evidence type="ECO:0000313" key="2">
    <source>
        <dbReference type="Proteomes" id="UP000654918"/>
    </source>
</evidence>
<sequence length="290" mass="33474">MYDAGFRANHLCGAKMALVNMHRPLSQEVSESSDRVSLDVLQQLGREIFERLVEKGSISDLESLFRDMTRKTSDEKSPEVLARWKAPTFPVLQDTIALVERLRTPEWQRNPRREPAVLPEVFRLKVATLAFHFPRAAGQEEAFVERLSALIDELARRPAPYHVNWQNFKREATYAHHNVRKRLMRLALIFGSLEGVDIDNPTLSDYLRVDLASYIVERSFRDGPQVKAAAAELKQMLRTWTEGPVEEFRTSAKEVVDKLRPFRDNEWFFEGDLEWAGIRGDDSDSEKDSE</sequence>
<dbReference type="AlphaFoldDB" id="A0A8H6JMZ6"/>
<protein>
    <submittedName>
        <fullName evidence="1">DNA-binding protein HEXBP</fullName>
    </submittedName>
</protein>
<accession>A0A8H6JMZ6</accession>